<keyword evidence="4" id="KW-0206">Cytoskeleton</keyword>
<dbReference type="InterPro" id="IPR032675">
    <property type="entry name" value="LRR_dom_sf"/>
</dbReference>
<evidence type="ECO:0008006" key="8">
    <source>
        <dbReference type="Google" id="ProtNLM"/>
    </source>
</evidence>
<evidence type="ECO:0000256" key="1">
    <source>
        <dbReference type="ARBA" id="ARBA00004300"/>
    </source>
</evidence>
<reference evidence="6 7" key="1">
    <citation type="journal article" date="2022" name="Nat. Ecol. Evol.">
        <title>A masculinizing supergene underlies an exaggerated male reproductive morph in a spider.</title>
        <authorList>
            <person name="Hendrickx F."/>
            <person name="De Corte Z."/>
            <person name="Sonet G."/>
            <person name="Van Belleghem S.M."/>
            <person name="Kostlbacher S."/>
            <person name="Vangestel C."/>
        </authorList>
    </citation>
    <scope>NUCLEOTIDE SEQUENCE [LARGE SCALE GENOMIC DNA]</scope>
    <source>
        <strain evidence="6">W744_W776</strain>
    </source>
</reference>
<dbReference type="InterPro" id="IPR001611">
    <property type="entry name" value="Leu-rich_rpt"/>
</dbReference>
<dbReference type="AlphaFoldDB" id="A0AAV6U508"/>
<evidence type="ECO:0000256" key="2">
    <source>
        <dbReference type="ARBA" id="ARBA00022490"/>
    </source>
</evidence>
<dbReference type="SUPFAM" id="SSF52047">
    <property type="entry name" value="RNI-like"/>
    <property type="match status" value="1"/>
</dbReference>
<dbReference type="Proteomes" id="UP000827092">
    <property type="component" value="Unassembled WGS sequence"/>
</dbReference>
<organism evidence="6 7">
    <name type="scientific">Oedothorax gibbosus</name>
    <dbReference type="NCBI Taxonomy" id="931172"/>
    <lineage>
        <taxon>Eukaryota</taxon>
        <taxon>Metazoa</taxon>
        <taxon>Ecdysozoa</taxon>
        <taxon>Arthropoda</taxon>
        <taxon>Chelicerata</taxon>
        <taxon>Arachnida</taxon>
        <taxon>Araneae</taxon>
        <taxon>Araneomorphae</taxon>
        <taxon>Entelegynae</taxon>
        <taxon>Araneoidea</taxon>
        <taxon>Linyphiidae</taxon>
        <taxon>Erigoninae</taxon>
        <taxon>Oedothorax</taxon>
    </lineage>
</organism>
<dbReference type="PANTHER" id="PTHR23170">
    <property type="entry name" value="NY-REN-58 ANTIGEN"/>
    <property type="match status" value="1"/>
</dbReference>
<evidence type="ECO:0000313" key="7">
    <source>
        <dbReference type="Proteomes" id="UP000827092"/>
    </source>
</evidence>
<dbReference type="Pfam" id="PF13516">
    <property type="entry name" value="LRR_6"/>
    <property type="match status" value="3"/>
</dbReference>
<comment type="subcellular location">
    <subcellularLocation>
        <location evidence="1">Cytoplasm</location>
        <location evidence="1">Cytoskeleton</location>
        <location evidence="1">Microtubule organizing center</location>
        <location evidence="1">Centrosome</location>
    </subcellularLocation>
</comment>
<evidence type="ECO:0000256" key="5">
    <source>
        <dbReference type="SAM" id="Coils"/>
    </source>
</evidence>
<comment type="caution">
    <text evidence="6">The sequence shown here is derived from an EMBL/GenBank/DDBJ whole genome shotgun (WGS) entry which is preliminary data.</text>
</comment>
<dbReference type="GO" id="GO:0005813">
    <property type="term" value="C:centrosome"/>
    <property type="evidence" value="ECO:0007669"/>
    <property type="project" value="UniProtKB-SubCell"/>
</dbReference>
<accession>A0AAV6U508</accession>
<keyword evidence="3 5" id="KW-0175">Coiled coil</keyword>
<name>A0AAV6U508_9ARAC</name>
<protein>
    <recommendedName>
        <fullName evidence="8">Leucine-rich repeat-containing protein 45</fullName>
    </recommendedName>
</protein>
<feature type="coiled-coil region" evidence="5">
    <location>
        <begin position="306"/>
        <end position="611"/>
    </location>
</feature>
<gene>
    <name evidence="6" type="ORF">JTE90_028712</name>
</gene>
<dbReference type="SMART" id="SM00368">
    <property type="entry name" value="LRR_RI"/>
    <property type="match status" value="4"/>
</dbReference>
<keyword evidence="2" id="KW-0963">Cytoplasm</keyword>
<dbReference type="InterPro" id="IPR052116">
    <property type="entry name" value="Centro_Cilium_Assembly"/>
</dbReference>
<proteinExistence type="predicted"/>
<keyword evidence="7" id="KW-1185">Reference proteome</keyword>
<feature type="coiled-coil region" evidence="5">
    <location>
        <begin position="235"/>
        <end position="273"/>
    </location>
</feature>
<evidence type="ECO:0000256" key="3">
    <source>
        <dbReference type="ARBA" id="ARBA00023054"/>
    </source>
</evidence>
<dbReference type="EMBL" id="JAFNEN010000677">
    <property type="protein sequence ID" value="KAG8178655.1"/>
    <property type="molecule type" value="Genomic_DNA"/>
</dbReference>
<dbReference type="Gene3D" id="3.80.10.10">
    <property type="entry name" value="Ribonuclease Inhibitor"/>
    <property type="match status" value="2"/>
</dbReference>
<evidence type="ECO:0000313" key="6">
    <source>
        <dbReference type="EMBL" id="KAG8178655.1"/>
    </source>
</evidence>
<evidence type="ECO:0000256" key="4">
    <source>
        <dbReference type="ARBA" id="ARBA00023212"/>
    </source>
</evidence>
<sequence length="675" mass="78685">MESFKFLYLEVCKQFNIPQCGKLLSRIKDAGNSPTLNLSSVQLTDLTCKAFGQALSKDVHIKELDCNNCMFSDEGLINILAGIEKNKFLHSLHLKGNNIRSLGTQALGKLFRHNNHLQNLYLEWNGLGIFPEKFALFCEGLCTNTSLKVLDLRNNQLNHVCAQSLSDVILRNSSLQTLDIRWNNIGLTGGRAILKSLCENKSLLSLETSGNDLPMDILNAISIAISASSKRFISNNEKTDKIKYLASKLQAKEEERQSQVKSLMEQIEKLDSETSKMERWNTNKLSEVEANLFEKDKSCENLNHIIRKLESEMWTLTVEKDQLKSSLSSLEKRNKELKDDYQFLLDKEKKKKDESERELFEQIESLIEENTSLKQQLKGMKMNLTHAETENVKLKESIMKIEKRFEQEKEMFNEQLTLKNKKQCKDMEEKELLQEKESLRLKEEFAEEKKSLENKLLLLDSQKIDLEKKLKEKNTQLFSERSQSEENCLQLEKKLISDHEKVRQKLEERIVMLEESNKEQYDHLQEDLQLMYQLKTDVTALDLNLAEQDYEIERLQKLLEEKNAEMKACEAKVRLEVKEQLKELLDSKEKIKKQADEYSSLQNSINEMEAAFQKELDLKTKTQLELKAEIQLLKEKNLEIIEDEKKRFEQLQKAFEMYMQPNQARNDKISPSGDR</sequence>
<dbReference type="PANTHER" id="PTHR23170:SF3">
    <property type="entry name" value="LEUCINE-RICH REPEAT-CONTAINING PROTEIN 45"/>
    <property type="match status" value="1"/>
</dbReference>